<comment type="caution">
    <text evidence="2">The sequence shown here is derived from an EMBL/GenBank/DDBJ whole genome shotgun (WGS) entry which is preliminary data.</text>
</comment>
<dbReference type="RefSeq" id="WP_262394249.1">
    <property type="nucleotide sequence ID" value="NZ_JACRTD010000002.1"/>
</dbReference>
<sequence>MKKQNSRIFSGFIGITCAVAAFIFFSIAAGGLVEFSKDVGLALWLKEVLLYSFSNKFAYKLVASLVIGFGAYFATNMILYSKAMKAKKASRATRVIFTQNDPTVGKTA</sequence>
<organism evidence="2 3">
    <name type="scientific">Youxingia wuxianensis</name>
    <dbReference type="NCBI Taxonomy" id="2763678"/>
    <lineage>
        <taxon>Bacteria</taxon>
        <taxon>Bacillati</taxon>
        <taxon>Bacillota</taxon>
        <taxon>Clostridia</taxon>
        <taxon>Eubacteriales</taxon>
        <taxon>Oscillospiraceae</taxon>
        <taxon>Youxingia</taxon>
    </lineage>
</organism>
<keyword evidence="1" id="KW-1133">Transmembrane helix</keyword>
<protein>
    <submittedName>
        <fullName evidence="2">Uncharacterized protein</fullName>
    </submittedName>
</protein>
<evidence type="ECO:0000256" key="1">
    <source>
        <dbReference type="SAM" id="Phobius"/>
    </source>
</evidence>
<evidence type="ECO:0000313" key="2">
    <source>
        <dbReference type="EMBL" id="MBC8584414.1"/>
    </source>
</evidence>
<name>A0A926IG19_9FIRM</name>
<dbReference type="EMBL" id="JACRTD010000002">
    <property type="protein sequence ID" value="MBC8584414.1"/>
    <property type="molecule type" value="Genomic_DNA"/>
</dbReference>
<keyword evidence="3" id="KW-1185">Reference proteome</keyword>
<keyword evidence="1" id="KW-0472">Membrane</keyword>
<keyword evidence="1" id="KW-0812">Transmembrane</keyword>
<dbReference type="Proteomes" id="UP000623678">
    <property type="component" value="Unassembled WGS sequence"/>
</dbReference>
<reference evidence="2" key="1">
    <citation type="submission" date="2020-08" db="EMBL/GenBank/DDBJ databases">
        <title>Genome public.</title>
        <authorList>
            <person name="Liu C."/>
            <person name="Sun Q."/>
        </authorList>
    </citation>
    <scope>NUCLEOTIDE SEQUENCE</scope>
    <source>
        <strain evidence="2">NSJ-64</strain>
    </source>
</reference>
<dbReference type="AlphaFoldDB" id="A0A926IG19"/>
<evidence type="ECO:0000313" key="3">
    <source>
        <dbReference type="Proteomes" id="UP000623678"/>
    </source>
</evidence>
<gene>
    <name evidence="2" type="ORF">H8705_02325</name>
</gene>
<accession>A0A926IG19</accession>
<feature type="transmembrane region" description="Helical" evidence="1">
    <location>
        <begin position="57"/>
        <end position="80"/>
    </location>
</feature>
<proteinExistence type="predicted"/>
<feature type="transmembrane region" description="Helical" evidence="1">
    <location>
        <begin position="12"/>
        <end position="33"/>
    </location>
</feature>